<dbReference type="CDD" id="cd03019">
    <property type="entry name" value="DsbA_DsbA"/>
    <property type="match status" value="1"/>
</dbReference>
<evidence type="ECO:0000256" key="1">
    <source>
        <dbReference type="ARBA" id="ARBA00004418"/>
    </source>
</evidence>
<feature type="signal peptide" evidence="9">
    <location>
        <begin position="1"/>
        <end position="29"/>
    </location>
</feature>
<comment type="subcellular location">
    <subcellularLocation>
        <location evidence="1 7">Periplasm</location>
    </subcellularLocation>
</comment>
<gene>
    <name evidence="11" type="ORF">ABLV49_02275</name>
</gene>
<protein>
    <recommendedName>
        <fullName evidence="7">Thiol:disulfide interchange protein</fullName>
    </recommendedName>
</protein>
<evidence type="ECO:0000256" key="3">
    <source>
        <dbReference type="ARBA" id="ARBA00022729"/>
    </source>
</evidence>
<dbReference type="InterPro" id="IPR050824">
    <property type="entry name" value="Thiol_disulfide_DsbA"/>
</dbReference>
<comment type="similarity">
    <text evidence="2">Belongs to the thioredoxin family. DsbA subfamily.</text>
</comment>
<dbReference type="InterPro" id="IPR013766">
    <property type="entry name" value="Thioredoxin_domain"/>
</dbReference>
<dbReference type="RefSeq" id="WP_349280001.1">
    <property type="nucleotide sequence ID" value="NZ_CBCSCU010000037.1"/>
</dbReference>
<dbReference type="PANTHER" id="PTHR35891:SF3">
    <property type="entry name" value="THIOL:DISULFIDE INTERCHANGE PROTEIN DSBL"/>
    <property type="match status" value="1"/>
</dbReference>
<evidence type="ECO:0000256" key="7">
    <source>
        <dbReference type="PIRNR" id="PIRNR001488"/>
    </source>
</evidence>
<evidence type="ECO:0000256" key="8">
    <source>
        <dbReference type="PIRSR" id="PIRSR001488-1"/>
    </source>
</evidence>
<feature type="chain" id="PRO_5043638757" description="Thiol:disulfide interchange protein" evidence="9">
    <location>
        <begin position="30"/>
        <end position="220"/>
    </location>
</feature>
<dbReference type="Pfam" id="PF01323">
    <property type="entry name" value="DSBA"/>
    <property type="match status" value="1"/>
</dbReference>
<keyword evidence="3 9" id="KW-0732">Signal</keyword>
<dbReference type="GO" id="GO:0042597">
    <property type="term" value="C:periplasmic space"/>
    <property type="evidence" value="ECO:0007669"/>
    <property type="project" value="UniProtKB-SubCell"/>
</dbReference>
<evidence type="ECO:0000313" key="11">
    <source>
        <dbReference type="EMBL" id="XBP70661.1"/>
    </source>
</evidence>
<dbReference type="SUPFAM" id="SSF52833">
    <property type="entry name" value="Thioredoxin-like"/>
    <property type="match status" value="1"/>
</dbReference>
<evidence type="ECO:0000259" key="10">
    <source>
        <dbReference type="PROSITE" id="PS51352"/>
    </source>
</evidence>
<keyword evidence="4 7" id="KW-0574">Periplasm</keyword>
<dbReference type="InterPro" id="IPR023205">
    <property type="entry name" value="DsbA/DsbL"/>
</dbReference>
<sequence length="220" mass="24468">MQRREFSISAATLAVAATGISALPSLAQAQAKAFQSGTDYLTLDKPAATEAPAGMVEVVEFFWYNCPHCNAFEPMFDAWAKKVPKDVLVRRAPIAFRPDFEPQQRLYYVLEAMGKVEELHKKVFNAIHLEKQQLATADQITAWVEKQGIPKAKFVEMYNSFSVSTKVRKATQLQDAYALDGVPALGINGRYFTSGTQAKTLERALQVTDYLIGQSRGKAR</sequence>
<dbReference type="PIRSF" id="PIRSF001488">
    <property type="entry name" value="Tdi_protein"/>
    <property type="match status" value="1"/>
</dbReference>
<evidence type="ECO:0000256" key="4">
    <source>
        <dbReference type="ARBA" id="ARBA00022764"/>
    </source>
</evidence>
<evidence type="ECO:0000256" key="5">
    <source>
        <dbReference type="ARBA" id="ARBA00023157"/>
    </source>
</evidence>
<feature type="domain" description="Thioredoxin" evidence="10">
    <location>
        <begin position="11"/>
        <end position="175"/>
    </location>
</feature>
<proteinExistence type="inferred from homology"/>
<dbReference type="InterPro" id="IPR017937">
    <property type="entry name" value="Thioredoxin_CS"/>
</dbReference>
<dbReference type="InterPro" id="IPR036249">
    <property type="entry name" value="Thioredoxin-like_sf"/>
</dbReference>
<dbReference type="PROSITE" id="PS51352">
    <property type="entry name" value="THIOREDOXIN_2"/>
    <property type="match status" value="1"/>
</dbReference>
<organism evidence="11">
    <name type="scientific">Polaromonas hydrogenivorans</name>
    <dbReference type="NCBI Taxonomy" id="335476"/>
    <lineage>
        <taxon>Bacteria</taxon>
        <taxon>Pseudomonadati</taxon>
        <taxon>Pseudomonadota</taxon>
        <taxon>Betaproteobacteria</taxon>
        <taxon>Burkholderiales</taxon>
        <taxon>Comamonadaceae</taxon>
        <taxon>Polaromonas</taxon>
    </lineage>
</organism>
<dbReference type="InterPro" id="IPR001853">
    <property type="entry name" value="DSBA-like_thioredoxin_dom"/>
</dbReference>
<dbReference type="Gene3D" id="3.40.30.10">
    <property type="entry name" value="Glutaredoxin"/>
    <property type="match status" value="1"/>
</dbReference>
<dbReference type="PROSITE" id="PS00194">
    <property type="entry name" value="THIOREDOXIN_1"/>
    <property type="match status" value="1"/>
</dbReference>
<keyword evidence="6" id="KW-0676">Redox-active center</keyword>
<evidence type="ECO:0000256" key="9">
    <source>
        <dbReference type="SAM" id="SignalP"/>
    </source>
</evidence>
<accession>A0AAU7LSP3</accession>
<keyword evidence="5 7" id="KW-1015">Disulfide bond</keyword>
<dbReference type="EMBL" id="CP157675">
    <property type="protein sequence ID" value="XBP70661.1"/>
    <property type="molecule type" value="Genomic_DNA"/>
</dbReference>
<name>A0AAU7LSP3_9BURK</name>
<dbReference type="PANTHER" id="PTHR35891">
    <property type="entry name" value="THIOL:DISULFIDE INTERCHANGE PROTEIN DSBA"/>
    <property type="match status" value="1"/>
</dbReference>
<evidence type="ECO:0000256" key="6">
    <source>
        <dbReference type="ARBA" id="ARBA00023284"/>
    </source>
</evidence>
<reference evidence="11" key="1">
    <citation type="submission" date="2024-05" db="EMBL/GenBank/DDBJ databases">
        <authorList>
            <person name="Bunk B."/>
            <person name="Swiderski J."/>
            <person name="Sproer C."/>
            <person name="Thiel V."/>
        </authorList>
    </citation>
    <scope>NUCLEOTIDE SEQUENCE</scope>
    <source>
        <strain evidence="11">DSM 17735</strain>
    </source>
</reference>
<dbReference type="GO" id="GO:0015036">
    <property type="term" value="F:disulfide oxidoreductase activity"/>
    <property type="evidence" value="ECO:0007669"/>
    <property type="project" value="UniProtKB-ARBA"/>
</dbReference>
<feature type="disulfide bond" description="Redox-active" evidence="8">
    <location>
        <begin position="66"/>
        <end position="69"/>
    </location>
</feature>
<evidence type="ECO:0000256" key="2">
    <source>
        <dbReference type="ARBA" id="ARBA00005791"/>
    </source>
</evidence>
<dbReference type="AlphaFoldDB" id="A0AAU7LSP3"/>